<reference evidence="2 3" key="1">
    <citation type="journal article" date="2016" name="Genome Announc.">
        <title>Complete genome sequence of the hyperthermophilic and piezophilic archaeon Thermococcus barophilus Ch5, capable of growth at the expense of hydrogenogenesis from carbon monoxide and formate.</title>
        <authorList>
            <person name="Oger P."/>
            <person name="Sokolova T.G."/>
            <person name="Kozhevnikova D.A."/>
            <person name="Taranov E.A."/>
            <person name="Vannier P."/>
            <person name="Lee H.S."/>
            <person name="Kwon K.K."/>
            <person name="Kang S.G."/>
            <person name="Lee J.H."/>
            <person name="Bonch-Osmolovskaya E.A."/>
            <person name="Lebedinsky A.V."/>
        </authorList>
    </citation>
    <scope>NUCLEOTIDE SEQUENCE [LARGE SCALE GENOMIC DNA]</scope>
    <source>
        <strain evidence="3">Ch5</strain>
    </source>
</reference>
<dbReference type="InterPro" id="IPR005133">
    <property type="entry name" value="PhaG_MnhG_YufB"/>
</dbReference>
<dbReference type="GeneID" id="26136607"/>
<dbReference type="RefSeq" id="WP_056933956.1">
    <property type="nucleotide sequence ID" value="NZ_CP013050.1"/>
</dbReference>
<feature type="transmembrane region" description="Helical" evidence="1">
    <location>
        <begin position="72"/>
        <end position="96"/>
    </location>
</feature>
<dbReference type="Pfam" id="PF03334">
    <property type="entry name" value="PhaG_MnhG_YufB"/>
    <property type="match status" value="1"/>
</dbReference>
<dbReference type="PANTHER" id="PTHR34703:SF1">
    <property type="entry name" value="ANTIPORTER SUBUNIT MNHG2-RELATED"/>
    <property type="match status" value="1"/>
</dbReference>
<dbReference type="PATRIC" id="fig|55802.8.peg.1340"/>
<evidence type="ECO:0000313" key="3">
    <source>
        <dbReference type="Proteomes" id="UP000066042"/>
    </source>
</evidence>
<dbReference type="GO" id="GO:0015385">
    <property type="term" value="F:sodium:proton antiporter activity"/>
    <property type="evidence" value="ECO:0007669"/>
    <property type="project" value="TreeGrafter"/>
</dbReference>
<feature type="transmembrane region" description="Helical" evidence="1">
    <location>
        <begin position="6"/>
        <end position="28"/>
    </location>
</feature>
<proteinExistence type="predicted"/>
<evidence type="ECO:0000313" key="2">
    <source>
        <dbReference type="EMBL" id="ALM75280.1"/>
    </source>
</evidence>
<dbReference type="EMBL" id="CP013050">
    <property type="protein sequence ID" value="ALM75280.1"/>
    <property type="molecule type" value="Genomic_DNA"/>
</dbReference>
<keyword evidence="1" id="KW-0472">Membrane</keyword>
<dbReference type="NCBIfam" id="TIGR01300">
    <property type="entry name" value="CPA3_mnhG_phaG"/>
    <property type="match status" value="1"/>
</dbReference>
<accession>A0A0S1XC39</accession>
<sequence>MSEVLFYLGALMIIIGGICDLFGALGLLKFPNFYIRLHAATVGTIGGAVVPLFGVGFLALGSDFLPHKYAIAGASFVTGVIVLLAAPAGAHALAYAAHKARIVKWQPKVDHLAEVEEND</sequence>
<feature type="transmembrane region" description="Helical" evidence="1">
    <location>
        <begin position="40"/>
        <end position="60"/>
    </location>
</feature>
<organism evidence="2 3">
    <name type="scientific">Thermococcus barophilus</name>
    <dbReference type="NCBI Taxonomy" id="55802"/>
    <lineage>
        <taxon>Archaea</taxon>
        <taxon>Methanobacteriati</taxon>
        <taxon>Methanobacteriota</taxon>
        <taxon>Thermococci</taxon>
        <taxon>Thermococcales</taxon>
        <taxon>Thermococcaceae</taxon>
        <taxon>Thermococcus</taxon>
    </lineage>
</organism>
<keyword evidence="1" id="KW-1133">Transmembrane helix</keyword>
<protein>
    <submittedName>
        <fullName evidence="2">Membrane bound subgroup 4b [NiFe]-hydrogenase MBH(B)2, subunit Mbh(B)2C</fullName>
    </submittedName>
</protein>
<keyword evidence="1" id="KW-0812">Transmembrane</keyword>
<dbReference type="STRING" id="55802.TBCH5v1_1360"/>
<dbReference type="AlphaFoldDB" id="A0A0S1XC39"/>
<dbReference type="Proteomes" id="UP000066042">
    <property type="component" value="Chromosome"/>
</dbReference>
<name>A0A0S1XC39_THEBA</name>
<dbReference type="PANTHER" id="PTHR34703">
    <property type="entry name" value="ANTIPORTER SUBUNIT MNHG2-RELATED"/>
    <property type="match status" value="1"/>
</dbReference>
<gene>
    <name evidence="2" type="ORF">TBCH5v1_1360</name>
</gene>
<evidence type="ECO:0000256" key="1">
    <source>
        <dbReference type="SAM" id="Phobius"/>
    </source>
</evidence>